<dbReference type="PANTHER" id="PTHR48041:SF78">
    <property type="entry name" value="ABC TRANSPORTER EXPRESSED IN TRACHEA, ISOFORM A"/>
    <property type="match status" value="1"/>
</dbReference>
<keyword evidence="3" id="KW-0813">Transport</keyword>
<accession>A0ABM1C509</accession>
<keyword evidence="7 9" id="KW-1133">Transmembrane helix</keyword>
<dbReference type="InterPro" id="IPR043926">
    <property type="entry name" value="ABCG_dom"/>
</dbReference>
<evidence type="ECO:0000313" key="12">
    <source>
        <dbReference type="RefSeq" id="XP_013794282.2"/>
    </source>
</evidence>
<dbReference type="CDD" id="cd03213">
    <property type="entry name" value="ABCG_EPDR"/>
    <property type="match status" value="1"/>
</dbReference>
<dbReference type="Pfam" id="PF00005">
    <property type="entry name" value="ABC_tran"/>
    <property type="match status" value="1"/>
</dbReference>
<dbReference type="PANTHER" id="PTHR48041">
    <property type="entry name" value="ABC TRANSPORTER G FAMILY MEMBER 28"/>
    <property type="match status" value="1"/>
</dbReference>
<name>A0ABM1C509_LIMPO</name>
<evidence type="ECO:0000313" key="14">
    <source>
        <dbReference type="RefSeq" id="XP_022237580.1"/>
    </source>
</evidence>
<dbReference type="Gene3D" id="3.40.50.300">
    <property type="entry name" value="P-loop containing nucleotide triphosphate hydrolases"/>
    <property type="match status" value="1"/>
</dbReference>
<evidence type="ECO:0000313" key="11">
    <source>
        <dbReference type="Proteomes" id="UP000694941"/>
    </source>
</evidence>
<keyword evidence="11" id="KW-1185">Reference proteome</keyword>
<protein>
    <submittedName>
        <fullName evidence="12 13">ATP-binding cassette sub-family G member 1-like isoform X1</fullName>
    </submittedName>
</protein>
<dbReference type="InterPro" id="IPR003593">
    <property type="entry name" value="AAA+_ATPase"/>
</dbReference>
<evidence type="ECO:0000313" key="13">
    <source>
        <dbReference type="RefSeq" id="XP_022237579.1"/>
    </source>
</evidence>
<organism evidence="11 12">
    <name type="scientific">Limulus polyphemus</name>
    <name type="common">Atlantic horseshoe crab</name>
    <dbReference type="NCBI Taxonomy" id="6850"/>
    <lineage>
        <taxon>Eukaryota</taxon>
        <taxon>Metazoa</taxon>
        <taxon>Ecdysozoa</taxon>
        <taxon>Arthropoda</taxon>
        <taxon>Chelicerata</taxon>
        <taxon>Merostomata</taxon>
        <taxon>Xiphosura</taxon>
        <taxon>Limulidae</taxon>
        <taxon>Limulus</taxon>
    </lineage>
</organism>
<feature type="transmembrane region" description="Helical" evidence="9">
    <location>
        <begin position="429"/>
        <end position="447"/>
    </location>
</feature>
<comment type="subcellular location">
    <subcellularLocation>
        <location evidence="1">Membrane</location>
        <topology evidence="1">Multi-pass membrane protein</topology>
    </subcellularLocation>
</comment>
<evidence type="ECO:0000256" key="9">
    <source>
        <dbReference type="SAM" id="Phobius"/>
    </source>
</evidence>
<dbReference type="RefSeq" id="XP_022237579.1">
    <property type="nucleotide sequence ID" value="XM_022381871.1"/>
</dbReference>
<evidence type="ECO:0000256" key="2">
    <source>
        <dbReference type="ARBA" id="ARBA00005814"/>
    </source>
</evidence>
<dbReference type="InterPro" id="IPR050352">
    <property type="entry name" value="ABCG_transporters"/>
</dbReference>
<dbReference type="PROSITE" id="PS50893">
    <property type="entry name" value="ABC_TRANSPORTER_2"/>
    <property type="match status" value="1"/>
</dbReference>
<dbReference type="RefSeq" id="XP_022237580.1">
    <property type="nucleotide sequence ID" value="XM_022381872.1"/>
</dbReference>
<evidence type="ECO:0000256" key="7">
    <source>
        <dbReference type="ARBA" id="ARBA00022989"/>
    </source>
</evidence>
<evidence type="ECO:0000256" key="8">
    <source>
        <dbReference type="ARBA" id="ARBA00023136"/>
    </source>
</evidence>
<dbReference type="InterPro" id="IPR013525">
    <property type="entry name" value="ABC2_TM"/>
</dbReference>
<evidence type="ECO:0000259" key="10">
    <source>
        <dbReference type="PROSITE" id="PS50893"/>
    </source>
</evidence>
<dbReference type="PROSITE" id="PS00211">
    <property type="entry name" value="ABC_TRANSPORTER_1"/>
    <property type="match status" value="1"/>
</dbReference>
<sequence>MNTHPVEVVMQDNQDRNTVIAGCCDNGENTHGELESFNMQLLTSSLQEERVHGISRTVESRPSDVKILVNLQDAQTVNVEWKNLTYTVPEGYIFKHKHKIILNGISGEVVSGEMTAVMGPSGAGKSTLMNILTGYITKHVEGETLVNNTQRELSSFRRLSSYVMQDDFLLPQLTVKETLTVAANLKIPSGVPVNYKQLVVSEIIDALGLKDCANTKTCQISGGQRKRLSIGQELVNNPSIIFLDEPTSGLDSSNCDQCITLLKTLAKRGCTVVCSIHQPSARIYEKFDKLYMLAEGQCIYQGPVNSLVTFLSCQGLDCPTYHNPADFITEIASGEYGDQVGKLVRVFNTHRINCKDSTKQHCTTIPQLKPNEDERAQCNSSLLNNIKVDLTDILVKKGYPTSLFNQFLVLVKRTFLCVMREPMLTQLRLATHLVVGVMIGLLFLSIGNDAGKMLNNSAFLFFTLLFLMFTSMMPTVLTFPLETSVFIREHLNCWYSTKMYYLAKTVADMPFQIIFSLLYSSIVYWMTSQPFDSLRFLIFLVISVLTSLVSQAFGLILGAACDSQTAVFLAPASCIPFLLFSGFFITFKTIPGYLQWLSYISYMRYAFEGLMLSIYGFDRPDLECRDTFCPFVDPSNFLEYMDMNKVNLYFNIIILCIFFLAFRLVAYLALRLKLTFHK</sequence>
<feature type="transmembrane region" description="Helical" evidence="9">
    <location>
        <begin position="459"/>
        <end position="481"/>
    </location>
</feature>
<keyword evidence="8 9" id="KW-0472">Membrane</keyword>
<evidence type="ECO:0000256" key="5">
    <source>
        <dbReference type="ARBA" id="ARBA00022741"/>
    </source>
</evidence>
<dbReference type="Pfam" id="PF01061">
    <property type="entry name" value="ABC2_membrane"/>
    <property type="match status" value="1"/>
</dbReference>
<feature type="domain" description="ABC transporter" evidence="10">
    <location>
        <begin position="79"/>
        <end position="320"/>
    </location>
</feature>
<feature type="transmembrane region" description="Helical" evidence="9">
    <location>
        <begin position="648"/>
        <end position="670"/>
    </location>
</feature>
<dbReference type="SUPFAM" id="SSF52540">
    <property type="entry name" value="P-loop containing nucleoside triphosphate hydrolases"/>
    <property type="match status" value="1"/>
</dbReference>
<keyword evidence="5" id="KW-0547">Nucleotide-binding</keyword>
<comment type="similarity">
    <text evidence="2">Belongs to the ABC transporter superfamily. ABCG family. Eye pigment precursor importer (TC 3.A.1.204) subfamily.</text>
</comment>
<dbReference type="SMART" id="SM00382">
    <property type="entry name" value="AAA"/>
    <property type="match status" value="1"/>
</dbReference>
<dbReference type="InterPro" id="IPR017871">
    <property type="entry name" value="ABC_transporter-like_CS"/>
</dbReference>
<dbReference type="GeneID" id="106478298"/>
<keyword evidence="6" id="KW-0067">ATP-binding</keyword>
<dbReference type="InterPro" id="IPR003439">
    <property type="entry name" value="ABC_transporter-like_ATP-bd"/>
</dbReference>
<feature type="transmembrane region" description="Helical" evidence="9">
    <location>
        <begin position="566"/>
        <end position="587"/>
    </location>
</feature>
<reference evidence="12 13" key="1">
    <citation type="submission" date="2025-05" db="UniProtKB">
        <authorList>
            <consortium name="RefSeq"/>
        </authorList>
    </citation>
    <scope>IDENTIFICATION</scope>
    <source>
        <tissue evidence="12 13">Muscle</tissue>
    </source>
</reference>
<feature type="transmembrane region" description="Helical" evidence="9">
    <location>
        <begin position="537"/>
        <end position="560"/>
    </location>
</feature>
<proteinExistence type="inferred from homology"/>
<dbReference type="Proteomes" id="UP000694941">
    <property type="component" value="Unplaced"/>
</dbReference>
<dbReference type="Pfam" id="PF19055">
    <property type="entry name" value="ABC2_membrane_7"/>
    <property type="match status" value="1"/>
</dbReference>
<feature type="transmembrane region" description="Helical" evidence="9">
    <location>
        <begin position="501"/>
        <end position="525"/>
    </location>
</feature>
<evidence type="ECO:0000256" key="1">
    <source>
        <dbReference type="ARBA" id="ARBA00004141"/>
    </source>
</evidence>
<dbReference type="RefSeq" id="XP_013794282.2">
    <property type="nucleotide sequence ID" value="XM_013938828.2"/>
</dbReference>
<evidence type="ECO:0000256" key="3">
    <source>
        <dbReference type="ARBA" id="ARBA00022448"/>
    </source>
</evidence>
<evidence type="ECO:0000256" key="4">
    <source>
        <dbReference type="ARBA" id="ARBA00022692"/>
    </source>
</evidence>
<dbReference type="InterPro" id="IPR027417">
    <property type="entry name" value="P-loop_NTPase"/>
</dbReference>
<evidence type="ECO:0000256" key="6">
    <source>
        <dbReference type="ARBA" id="ARBA00022840"/>
    </source>
</evidence>
<gene>
    <name evidence="12 13 14" type="primary">LOC106478298</name>
</gene>
<keyword evidence="4 9" id="KW-0812">Transmembrane</keyword>